<proteinExistence type="predicted"/>
<dbReference type="EMBL" id="JAUUTY010000003">
    <property type="protein sequence ID" value="KAK1669749.1"/>
    <property type="molecule type" value="Genomic_DNA"/>
</dbReference>
<sequence length="396" mass="43702">MEGHGRTAAAASVAAVLGDDDLLLEILILLGFPNYLVRAALVSKRWLLHASEPAFLSSFSDRHPPRLLGFCIDYPGRCQLVQLPQTPELAAISRRAASSCADVFARRHHRITHCRNGRLITKFFEDDRFRYSILSPLLEESESVLPPTPLPHNGRDGGHRCISLPEDGGRDGVTLLRLWRDGRKASVEVCVLGADGWGAPTCAETEIPPPYPEPYFEIMSPPIHGKIFMATTVGYTLGLDLATARFFILEHPDGVGGNFKLSCADSDLYLVSARWFQLSVWLHKVTGDDDGSGGWLLVDTFCVQEECIRVVCSRRVCAGGDFLNVAAVGDNAEFVFLNHPASANVISVHLSTRVVELAYDHLRFGYSAFRYTDIFPLMLSWPPIFPGLNGGHDQQE</sequence>
<evidence type="ECO:0000313" key="3">
    <source>
        <dbReference type="Proteomes" id="UP001231189"/>
    </source>
</evidence>
<gene>
    <name evidence="2" type="ORF">QYE76_057908</name>
</gene>
<keyword evidence="3" id="KW-1185">Reference proteome</keyword>
<comment type="caution">
    <text evidence="2">The sequence shown here is derived from an EMBL/GenBank/DDBJ whole genome shotgun (WGS) entry which is preliminary data.</text>
</comment>
<dbReference type="SUPFAM" id="SSF81383">
    <property type="entry name" value="F-box domain"/>
    <property type="match status" value="1"/>
</dbReference>
<evidence type="ECO:0000313" key="2">
    <source>
        <dbReference type="EMBL" id="KAK1669749.1"/>
    </source>
</evidence>
<accession>A0AAD8T5J6</accession>
<dbReference type="InterPro" id="IPR036047">
    <property type="entry name" value="F-box-like_dom_sf"/>
</dbReference>
<evidence type="ECO:0000259" key="1">
    <source>
        <dbReference type="Pfam" id="PF23635"/>
    </source>
</evidence>
<dbReference type="InterPro" id="IPR056594">
    <property type="entry name" value="AT5G49610-like_b-prop"/>
</dbReference>
<organism evidence="2 3">
    <name type="scientific">Lolium multiflorum</name>
    <name type="common">Italian ryegrass</name>
    <name type="synonym">Lolium perenne subsp. multiflorum</name>
    <dbReference type="NCBI Taxonomy" id="4521"/>
    <lineage>
        <taxon>Eukaryota</taxon>
        <taxon>Viridiplantae</taxon>
        <taxon>Streptophyta</taxon>
        <taxon>Embryophyta</taxon>
        <taxon>Tracheophyta</taxon>
        <taxon>Spermatophyta</taxon>
        <taxon>Magnoliopsida</taxon>
        <taxon>Liliopsida</taxon>
        <taxon>Poales</taxon>
        <taxon>Poaceae</taxon>
        <taxon>BOP clade</taxon>
        <taxon>Pooideae</taxon>
        <taxon>Poodae</taxon>
        <taxon>Poeae</taxon>
        <taxon>Poeae Chloroplast Group 2 (Poeae type)</taxon>
        <taxon>Loliodinae</taxon>
        <taxon>Loliinae</taxon>
        <taxon>Lolium</taxon>
    </lineage>
</organism>
<feature type="domain" description="F-box protein AT5G49610-like beta-propeller" evidence="1">
    <location>
        <begin position="111"/>
        <end position="385"/>
    </location>
</feature>
<protein>
    <recommendedName>
        <fullName evidence="1">F-box protein AT5G49610-like beta-propeller domain-containing protein</fullName>
    </recommendedName>
</protein>
<dbReference type="Pfam" id="PF23635">
    <property type="entry name" value="Beta-prop_AT5G49610-like"/>
    <property type="match status" value="1"/>
</dbReference>
<dbReference type="AlphaFoldDB" id="A0AAD8T5J6"/>
<dbReference type="Proteomes" id="UP001231189">
    <property type="component" value="Unassembled WGS sequence"/>
</dbReference>
<dbReference type="PANTHER" id="PTHR33207">
    <property type="entry name" value="F-BOX DOMAIN CONTAINING PROTEIN-RELATED"/>
    <property type="match status" value="1"/>
</dbReference>
<name>A0AAD8T5J6_LOLMU</name>
<reference evidence="2" key="1">
    <citation type="submission" date="2023-07" db="EMBL/GenBank/DDBJ databases">
        <title>A chromosome-level genome assembly of Lolium multiflorum.</title>
        <authorList>
            <person name="Chen Y."/>
            <person name="Copetti D."/>
            <person name="Kolliker R."/>
            <person name="Studer B."/>
        </authorList>
    </citation>
    <scope>NUCLEOTIDE SEQUENCE</scope>
    <source>
        <strain evidence="2">02402/16</strain>
        <tissue evidence="2">Leaf</tissue>
    </source>
</reference>